<name>A0A9W9CA87_9PLEO</name>
<dbReference type="GeneID" id="80908725"/>
<keyword evidence="4" id="KW-0238">DNA-binding</keyword>
<evidence type="ECO:0000256" key="2">
    <source>
        <dbReference type="ARBA" id="ARBA00022833"/>
    </source>
</evidence>
<evidence type="ECO:0000256" key="5">
    <source>
        <dbReference type="ARBA" id="ARBA00023163"/>
    </source>
</evidence>
<evidence type="ECO:0000256" key="3">
    <source>
        <dbReference type="ARBA" id="ARBA00023015"/>
    </source>
</evidence>
<keyword evidence="9" id="KW-1185">Reference proteome</keyword>
<dbReference type="PANTHER" id="PTHR36206:SF12">
    <property type="entry name" value="ASPERCRYPTIN BIOSYNTHESIS CLUSTER-SPECIFIC TRANSCRIPTION REGULATOR ATNN-RELATED"/>
    <property type="match status" value="1"/>
</dbReference>
<evidence type="ECO:0000256" key="6">
    <source>
        <dbReference type="ARBA" id="ARBA00023242"/>
    </source>
</evidence>
<proteinExistence type="predicted"/>
<dbReference type="PANTHER" id="PTHR36206">
    <property type="entry name" value="ASPERCRYPTIN BIOSYNTHESIS CLUSTER-SPECIFIC TRANSCRIPTION REGULATOR ATNN-RELATED"/>
    <property type="match status" value="1"/>
</dbReference>
<dbReference type="AlphaFoldDB" id="A0A9W9CA87"/>
<feature type="region of interest" description="Disordered" evidence="7">
    <location>
        <begin position="26"/>
        <end position="53"/>
    </location>
</feature>
<comment type="caution">
    <text evidence="8">The sequence shown here is derived from an EMBL/GenBank/DDBJ whole genome shotgun (WGS) entry which is preliminary data.</text>
</comment>
<keyword evidence="3" id="KW-0805">Transcription regulation</keyword>
<dbReference type="GO" id="GO:0008270">
    <property type="term" value="F:zinc ion binding"/>
    <property type="evidence" value="ECO:0007669"/>
    <property type="project" value="InterPro"/>
</dbReference>
<dbReference type="OrthoDB" id="3172332at2759"/>
<dbReference type="InterPro" id="IPR052360">
    <property type="entry name" value="Transcr_Regulatory_Proteins"/>
</dbReference>
<evidence type="ECO:0000256" key="1">
    <source>
        <dbReference type="ARBA" id="ARBA00022723"/>
    </source>
</evidence>
<dbReference type="Proteomes" id="UP001140513">
    <property type="component" value="Unassembled WGS sequence"/>
</dbReference>
<organism evidence="8 9">
    <name type="scientific">Didymosphaeria variabile</name>
    <dbReference type="NCBI Taxonomy" id="1932322"/>
    <lineage>
        <taxon>Eukaryota</taxon>
        <taxon>Fungi</taxon>
        <taxon>Dikarya</taxon>
        <taxon>Ascomycota</taxon>
        <taxon>Pezizomycotina</taxon>
        <taxon>Dothideomycetes</taxon>
        <taxon>Pleosporomycetidae</taxon>
        <taxon>Pleosporales</taxon>
        <taxon>Massarineae</taxon>
        <taxon>Didymosphaeriaceae</taxon>
        <taxon>Didymosphaeria</taxon>
    </lineage>
</organism>
<evidence type="ECO:0000313" key="9">
    <source>
        <dbReference type="Proteomes" id="UP001140513"/>
    </source>
</evidence>
<dbReference type="GO" id="GO:0000981">
    <property type="term" value="F:DNA-binding transcription factor activity, RNA polymerase II-specific"/>
    <property type="evidence" value="ECO:0007669"/>
    <property type="project" value="InterPro"/>
</dbReference>
<keyword evidence="6" id="KW-0539">Nucleus</keyword>
<sequence length="500" mass="57317">MQKCDEEKPTCRRCRDDQYKCDGYAPIQSRKKKPAAQRDVPPSRQITKTKTKPHELSLARYQSRVICLGTRAHLDLDTHGPDGIFLNHFRSITIIDFVRVANPKDFWFRRVLPMCHEDSVIRNVVVALGAAHRSYLDKLSQPHPQGANAPMTHFERVAINLYNEAIKKVVNLDVEASKSGDSEARFLICCLLFVCLEYMLGRFDEAVRHIKAGCRLLAASDLSTAPKDVRQLVQETATVLLRLNVDASIPPQEHDIPNMTSHAKPLIELDDPSKPFTSLAEAKDAMWDLDVKMAYSSHSQNDEIRQSLEMLDFFDDCGVDEEWDELSVPFGIWKAKFNLLISSLGNFNGLPMDVQREIFVLTAQRYMWDIILYPIDDPKDEGLRRLCDGHIDVIEQTYRIEAASLARPVFTLDSDTIPAMFHAASYSKDPVLTQRVVGLLRQYRRREGIWDSWEVADMLEKESYMIDFPEKRIRPIADPKSVIESYCWTVEDSRSDIRPE</sequence>
<evidence type="ECO:0000256" key="7">
    <source>
        <dbReference type="SAM" id="MobiDB-lite"/>
    </source>
</evidence>
<dbReference type="GO" id="GO:0003677">
    <property type="term" value="F:DNA binding"/>
    <property type="evidence" value="ECO:0007669"/>
    <property type="project" value="UniProtKB-KW"/>
</dbReference>
<accession>A0A9W9CA87</accession>
<gene>
    <name evidence="8" type="ORF">N0V89_005195</name>
</gene>
<dbReference type="Pfam" id="PF11951">
    <property type="entry name" value="Fungal_trans_2"/>
    <property type="match status" value="1"/>
</dbReference>
<reference evidence="8" key="1">
    <citation type="submission" date="2022-10" db="EMBL/GenBank/DDBJ databases">
        <title>Tapping the CABI collections for fungal endophytes: first genome assemblies for Collariella, Neodidymelliopsis, Ascochyta clinopodiicola, Didymella pomorum, Didymosphaeria variabile, Neocosmospora piperis and Neocucurbitaria cava.</title>
        <authorList>
            <person name="Hill R."/>
        </authorList>
    </citation>
    <scope>NUCLEOTIDE SEQUENCE</scope>
    <source>
        <strain evidence="8">IMI 356815</strain>
    </source>
</reference>
<evidence type="ECO:0000313" key="8">
    <source>
        <dbReference type="EMBL" id="KAJ4353466.1"/>
    </source>
</evidence>
<evidence type="ECO:0000256" key="4">
    <source>
        <dbReference type="ARBA" id="ARBA00023125"/>
    </source>
</evidence>
<dbReference type="InterPro" id="IPR021858">
    <property type="entry name" value="Fun_TF"/>
</dbReference>
<dbReference type="EMBL" id="JAPEUX010000004">
    <property type="protein sequence ID" value="KAJ4353466.1"/>
    <property type="molecule type" value="Genomic_DNA"/>
</dbReference>
<keyword evidence="5" id="KW-0804">Transcription</keyword>
<dbReference type="CDD" id="cd00067">
    <property type="entry name" value="GAL4"/>
    <property type="match status" value="1"/>
</dbReference>
<keyword evidence="2" id="KW-0862">Zinc</keyword>
<dbReference type="RefSeq" id="XP_056071240.1">
    <property type="nucleotide sequence ID" value="XM_056213973.1"/>
</dbReference>
<dbReference type="InterPro" id="IPR001138">
    <property type="entry name" value="Zn2Cys6_DnaBD"/>
</dbReference>
<protein>
    <recommendedName>
        <fullName evidence="10">Zn(2)-C6 fungal-type domain-containing protein</fullName>
    </recommendedName>
</protein>
<keyword evidence="1" id="KW-0479">Metal-binding</keyword>
<evidence type="ECO:0008006" key="10">
    <source>
        <dbReference type="Google" id="ProtNLM"/>
    </source>
</evidence>